<protein>
    <submittedName>
        <fullName evidence="1">Uncharacterized protein</fullName>
    </submittedName>
</protein>
<name>A0ABU9J4Z0_9GAMM</name>
<dbReference type="RefSeq" id="WP_341727509.1">
    <property type="nucleotide sequence ID" value="NZ_JBBWWT010000015.1"/>
</dbReference>
<dbReference type="EMBL" id="JBBWWT010000015">
    <property type="protein sequence ID" value="MEL1266337.1"/>
    <property type="molecule type" value="Genomic_DNA"/>
</dbReference>
<keyword evidence="2" id="KW-1185">Reference proteome</keyword>
<organism evidence="1 2">
    <name type="scientific">Pseudoxanthomonas putridarboris</name>
    <dbReference type="NCBI Taxonomy" id="752605"/>
    <lineage>
        <taxon>Bacteria</taxon>
        <taxon>Pseudomonadati</taxon>
        <taxon>Pseudomonadota</taxon>
        <taxon>Gammaproteobacteria</taxon>
        <taxon>Lysobacterales</taxon>
        <taxon>Lysobacteraceae</taxon>
        <taxon>Pseudoxanthomonas</taxon>
    </lineage>
</organism>
<evidence type="ECO:0000313" key="1">
    <source>
        <dbReference type="EMBL" id="MEL1266337.1"/>
    </source>
</evidence>
<evidence type="ECO:0000313" key="2">
    <source>
        <dbReference type="Proteomes" id="UP001459204"/>
    </source>
</evidence>
<proteinExistence type="predicted"/>
<reference evidence="1 2" key="1">
    <citation type="submission" date="2024-04" db="EMBL/GenBank/DDBJ databases">
        <title>Draft genome sequence of Pseudoxanthomonas putridarboris WD12.</title>
        <authorList>
            <person name="Oh J."/>
        </authorList>
    </citation>
    <scope>NUCLEOTIDE SEQUENCE [LARGE SCALE GENOMIC DNA]</scope>
    <source>
        <strain evidence="1 2">WD12</strain>
    </source>
</reference>
<gene>
    <name evidence="1" type="ORF">AAD027_18450</name>
</gene>
<sequence length="153" mass="17294">MQPEPSEDVKLIAFDYYDGATEGFAEGLLDNTDCYFILVAWSSDQDDRLFAVVKIERSVCKRVNYLLEQAQGTPESPVWIPRWEFSDASAEAEVIELISSCRTRLINEGILLLTQQIGHRAARTLEINSDLALKVSEVLMRGTPDDLALWRVN</sequence>
<dbReference type="Proteomes" id="UP001459204">
    <property type="component" value="Unassembled WGS sequence"/>
</dbReference>
<comment type="caution">
    <text evidence="1">The sequence shown here is derived from an EMBL/GenBank/DDBJ whole genome shotgun (WGS) entry which is preliminary data.</text>
</comment>
<accession>A0ABU9J4Z0</accession>